<dbReference type="Proteomes" id="UP000663671">
    <property type="component" value="Chromosome 2"/>
</dbReference>
<dbReference type="VEuPathDB" id="FungiDB:I7I51_08208"/>
<dbReference type="InterPro" id="IPR010816">
    <property type="entry name" value="Het-C"/>
</dbReference>
<organism evidence="2 3">
    <name type="scientific">Ajellomyces capsulatus</name>
    <name type="common">Darling's disease fungus</name>
    <name type="synonym">Histoplasma capsulatum</name>
    <dbReference type="NCBI Taxonomy" id="5037"/>
    <lineage>
        <taxon>Eukaryota</taxon>
        <taxon>Fungi</taxon>
        <taxon>Dikarya</taxon>
        <taxon>Ascomycota</taxon>
        <taxon>Pezizomycotina</taxon>
        <taxon>Eurotiomycetes</taxon>
        <taxon>Eurotiomycetidae</taxon>
        <taxon>Onygenales</taxon>
        <taxon>Ajellomycetaceae</taxon>
        <taxon>Histoplasma</taxon>
    </lineage>
</organism>
<accession>A0A8A1LY09</accession>
<dbReference type="Pfam" id="PF07217">
    <property type="entry name" value="Het-C"/>
    <property type="match status" value="1"/>
</dbReference>
<evidence type="ECO:0000313" key="3">
    <source>
        <dbReference type="Proteomes" id="UP000663671"/>
    </source>
</evidence>
<protein>
    <submittedName>
        <fullName evidence="2">HET-C domain-containing protein HetC</fullName>
    </submittedName>
</protein>
<evidence type="ECO:0000313" key="2">
    <source>
        <dbReference type="EMBL" id="QSS58779.1"/>
    </source>
</evidence>
<dbReference type="InterPro" id="IPR052577">
    <property type="entry name" value="VWA7"/>
</dbReference>
<name>A0A8A1LY09_AJECA</name>
<dbReference type="EMBL" id="CP069109">
    <property type="protein sequence ID" value="QSS58779.1"/>
    <property type="molecule type" value="Genomic_DNA"/>
</dbReference>
<dbReference type="AlphaFoldDB" id="A0A8A1LY09"/>
<dbReference type="PANTHER" id="PTHR14905">
    <property type="entry name" value="NG37"/>
    <property type="match status" value="1"/>
</dbReference>
<evidence type="ECO:0000256" key="1">
    <source>
        <dbReference type="SAM" id="SignalP"/>
    </source>
</evidence>
<feature type="chain" id="PRO_5034884746" evidence="1">
    <location>
        <begin position="26"/>
        <end position="113"/>
    </location>
</feature>
<sequence>MGSGTTFAIFILAILLVLLPSQVHAFGAGNIASISVVEGRNWRHGDIEDTVKALAFIKGHKWTGIMIKRLYFGNWVERLLPSPRCGNHIENPSRNYPDPGLDSQLHLYRIRNR</sequence>
<proteinExistence type="predicted"/>
<dbReference type="PANTHER" id="PTHR14905:SF7">
    <property type="entry name" value="VON WILLEBRAND FACTOR A DOMAIN-CONTAINING PROTEIN 7"/>
    <property type="match status" value="1"/>
</dbReference>
<feature type="signal peptide" evidence="1">
    <location>
        <begin position="1"/>
        <end position="25"/>
    </location>
</feature>
<keyword evidence="1" id="KW-0732">Signal</keyword>
<reference evidence="2" key="1">
    <citation type="submission" date="2021-01" db="EMBL/GenBank/DDBJ databases">
        <title>Chromosome-level genome assembly of a human fungal pathogen reveals clustering of transcriptionally co-regulated genes.</title>
        <authorList>
            <person name="Voorhies M."/>
            <person name="Cohen S."/>
            <person name="Shea T.P."/>
            <person name="Petrus S."/>
            <person name="Munoz J.F."/>
            <person name="Poplawski S."/>
            <person name="Goldman W.E."/>
            <person name="Michael T."/>
            <person name="Cuomo C.A."/>
            <person name="Sil A."/>
            <person name="Beyhan S."/>
        </authorList>
    </citation>
    <scope>NUCLEOTIDE SEQUENCE</scope>
    <source>
        <strain evidence="2">WU24</strain>
    </source>
</reference>
<dbReference type="OrthoDB" id="2506204at2759"/>
<gene>
    <name evidence="2" type="ORF">I7I51_08208</name>
</gene>